<dbReference type="AlphaFoldDB" id="S4P9T0"/>
<sequence>METSDESFAWTDASSDSSKDMGLVVKQNKSEHHSDEGEASNEMPQFVQIKEKKRVKKRKRDMIHEEIENDNSDYQINRSIKSEPSSDFDGPKSNKRHKSNVTSINSNYNESLHEAEEYLNLRVKQEQCSFMEPTPVKTKKKKKCKVIPEAIENQELEIHIPLKVEIGIEDNHLDTSSLVNGELSEISEKDVSKRKKKKKKKKRSSVDNDSTEIFQDQDHSNKKKKKDKEIESNSNDDVEFQNGVNTTTSQIISSTLLNSFQDNDKEQSTNEILSVSTLLNSQESVEMEKKASRISDRIRYEDDSVDYQLEEYAPKIELSIQLKQFISSNNNLIALQANLPSNSVLSEDDEVWIVKGPHEISVGDFENTNVTLDSKQKVKLNGKTYDSIIDTSTCAVPILLYNKNKAFMRNMPLMGVIHLRKRIPKVHIPYESLMTINNENSFIPLPDTKCRHPLFGINYKKAIKIPTAISKQLNSSNASSNTDNKKKKVHK</sequence>
<protein>
    <submittedName>
        <fullName evidence="2">Uncharacterized protein</fullName>
    </submittedName>
</protein>
<evidence type="ECO:0000256" key="1">
    <source>
        <dbReference type="SAM" id="MobiDB-lite"/>
    </source>
</evidence>
<reference evidence="2" key="2">
    <citation type="submission" date="2013-05" db="EMBL/GenBank/DDBJ databases">
        <authorList>
            <person name="Carter J.-M."/>
            <person name="Baker S.C."/>
            <person name="Pink R."/>
            <person name="Carter D.R.F."/>
            <person name="Collins A."/>
            <person name="Tomlin J."/>
            <person name="Gibbs M."/>
            <person name="Breuker C.J."/>
        </authorList>
    </citation>
    <scope>NUCLEOTIDE SEQUENCE</scope>
    <source>
        <tissue evidence="2">Ovary</tissue>
    </source>
</reference>
<dbReference type="Pfam" id="PF08208">
    <property type="entry name" value="RNA_polI_A34"/>
    <property type="match status" value="1"/>
</dbReference>
<proteinExistence type="predicted"/>
<feature type="region of interest" description="Disordered" evidence="1">
    <location>
        <begin position="1"/>
        <end position="108"/>
    </location>
</feature>
<accession>S4P9T0</accession>
<reference evidence="2" key="1">
    <citation type="journal article" date="2013" name="BMC Genomics">
        <title>Unscrambling butterfly oogenesis.</title>
        <authorList>
            <person name="Carter J.M."/>
            <person name="Baker S.C."/>
            <person name="Pink R."/>
            <person name="Carter D.R."/>
            <person name="Collins A."/>
            <person name="Tomlin J."/>
            <person name="Gibbs M."/>
            <person name="Breuker C.J."/>
        </authorList>
    </citation>
    <scope>NUCLEOTIDE SEQUENCE</scope>
    <source>
        <tissue evidence="2">Ovary</tissue>
    </source>
</reference>
<organism evidence="2">
    <name type="scientific">Pararge aegeria</name>
    <name type="common">speckled wood butterfly</name>
    <dbReference type="NCBI Taxonomy" id="116150"/>
    <lineage>
        <taxon>Eukaryota</taxon>
        <taxon>Metazoa</taxon>
        <taxon>Ecdysozoa</taxon>
        <taxon>Arthropoda</taxon>
        <taxon>Hexapoda</taxon>
        <taxon>Insecta</taxon>
        <taxon>Pterygota</taxon>
        <taxon>Neoptera</taxon>
        <taxon>Endopterygota</taxon>
        <taxon>Lepidoptera</taxon>
        <taxon>Glossata</taxon>
        <taxon>Ditrysia</taxon>
        <taxon>Papilionoidea</taxon>
        <taxon>Nymphalidae</taxon>
        <taxon>Satyrinae</taxon>
        <taxon>Satyrini</taxon>
        <taxon>Parargina</taxon>
        <taxon>Pararge</taxon>
    </lineage>
</organism>
<name>S4P9T0_9NEOP</name>
<feature type="compositionally biased region" description="Basic residues" evidence="1">
    <location>
        <begin position="192"/>
        <end position="203"/>
    </location>
</feature>
<feature type="compositionally biased region" description="Basic residues" evidence="1">
    <location>
        <begin position="51"/>
        <end position="61"/>
    </location>
</feature>
<dbReference type="InterPro" id="IPR013240">
    <property type="entry name" value="DNA-dir_RNA_pol1_su_RPA34"/>
</dbReference>
<evidence type="ECO:0000313" key="2">
    <source>
        <dbReference type="EMBL" id="JAA88961.1"/>
    </source>
</evidence>
<feature type="non-terminal residue" evidence="2">
    <location>
        <position position="491"/>
    </location>
</feature>
<dbReference type="GO" id="GO:0006360">
    <property type="term" value="P:transcription by RNA polymerase I"/>
    <property type="evidence" value="ECO:0007669"/>
    <property type="project" value="InterPro"/>
</dbReference>
<feature type="compositionally biased region" description="Polar residues" evidence="1">
    <location>
        <begin position="72"/>
        <end position="85"/>
    </location>
</feature>
<dbReference type="EMBL" id="GAIX01003599">
    <property type="protein sequence ID" value="JAA88961.1"/>
    <property type="molecule type" value="Transcribed_RNA"/>
</dbReference>
<feature type="region of interest" description="Disordered" evidence="1">
    <location>
        <begin position="186"/>
        <end position="242"/>
    </location>
</feature>